<evidence type="ECO:0000313" key="1">
    <source>
        <dbReference type="EMBL" id="MDX8523024.1"/>
    </source>
</evidence>
<comment type="caution">
    <text evidence="1">The sequence shown here is derived from an EMBL/GenBank/DDBJ whole genome shotgun (WGS) entry which is preliminary data.</text>
</comment>
<dbReference type="Proteomes" id="UP001276840">
    <property type="component" value="Unassembled WGS sequence"/>
</dbReference>
<sequence length="128" mass="13713">MAAERGLSFVKAQTGEHVSGRLVGAANLASGRFAMIDDGVGFQLVPWQPALEKRISMPDVFGSLIQSSMCSNRKRPTVATQIAVSMSCHTDIELSIDSDVERTMPGMVQENANSRRKLPKTGGFGAVC</sequence>
<protein>
    <submittedName>
        <fullName evidence="1">DUF3363 domain-containing protein</fullName>
    </submittedName>
</protein>
<dbReference type="InterPro" id="IPR021795">
    <property type="entry name" value="DUF3363"/>
</dbReference>
<proteinExistence type="predicted"/>
<reference evidence="1 2" key="1">
    <citation type="submission" date="2023-08" db="EMBL/GenBank/DDBJ databases">
        <title>Implementing the SeqCode for naming new Mesorhizobium species isolated from Vachellia karroo root nodules.</title>
        <authorList>
            <person name="Van Lill M."/>
        </authorList>
    </citation>
    <scope>NUCLEOTIDE SEQUENCE [LARGE SCALE GENOMIC DNA]</scope>
    <source>
        <strain evidence="1 2">MSK 1335</strain>
    </source>
</reference>
<name>A0ABU4ZCG2_9HYPH</name>
<accession>A0ABU4ZCG2</accession>
<dbReference type="Pfam" id="PF11843">
    <property type="entry name" value="DUF3363"/>
    <property type="match status" value="1"/>
</dbReference>
<dbReference type="RefSeq" id="WP_320230745.1">
    <property type="nucleotide sequence ID" value="NZ_JAVIJF010000001.1"/>
</dbReference>
<gene>
    <name evidence="1" type="ORF">RFM68_00745</name>
</gene>
<keyword evidence="2" id="KW-1185">Reference proteome</keyword>
<evidence type="ECO:0000313" key="2">
    <source>
        <dbReference type="Proteomes" id="UP001276840"/>
    </source>
</evidence>
<dbReference type="EMBL" id="JAVIJF010000001">
    <property type="protein sequence ID" value="MDX8523024.1"/>
    <property type="molecule type" value="Genomic_DNA"/>
</dbReference>
<organism evidence="1 2">
    <name type="scientific">Mesorhizobium montanum</name>
    <dbReference type="NCBI Taxonomy" id="3072323"/>
    <lineage>
        <taxon>Bacteria</taxon>
        <taxon>Pseudomonadati</taxon>
        <taxon>Pseudomonadota</taxon>
        <taxon>Alphaproteobacteria</taxon>
        <taxon>Hyphomicrobiales</taxon>
        <taxon>Phyllobacteriaceae</taxon>
        <taxon>Mesorhizobium</taxon>
    </lineage>
</organism>